<evidence type="ECO:0000256" key="2">
    <source>
        <dbReference type="ARBA" id="ARBA00005371"/>
    </source>
</evidence>
<evidence type="ECO:0000256" key="4">
    <source>
        <dbReference type="SAM" id="MobiDB-lite"/>
    </source>
</evidence>
<reference evidence="6" key="1">
    <citation type="submission" date="2022-07" db="EMBL/GenBank/DDBJ databases">
        <title>Phylogenomic reconstructions and comparative analyses of Kickxellomycotina fungi.</title>
        <authorList>
            <person name="Reynolds N.K."/>
            <person name="Stajich J.E."/>
            <person name="Barry K."/>
            <person name="Grigoriev I.V."/>
            <person name="Crous P."/>
            <person name="Smith M.E."/>
        </authorList>
    </citation>
    <scope>NUCLEOTIDE SEQUENCE</scope>
    <source>
        <strain evidence="6">NBRC 105413</strain>
    </source>
</reference>
<accession>A0A9W8CJL5</accession>
<feature type="region of interest" description="Disordered" evidence="4">
    <location>
        <begin position="159"/>
        <end position="192"/>
    </location>
</feature>
<feature type="domain" description="Tudor" evidence="5">
    <location>
        <begin position="93"/>
        <end position="152"/>
    </location>
</feature>
<comment type="similarity">
    <text evidence="2">Belongs to the SMN family.</text>
</comment>
<comment type="caution">
    <text evidence="6">The sequence shown here is derived from an EMBL/GenBank/DDBJ whole genome shotgun (WGS) entry which is preliminary data.</text>
</comment>
<proteinExistence type="inferred from homology"/>
<evidence type="ECO:0000313" key="7">
    <source>
        <dbReference type="Proteomes" id="UP001145021"/>
    </source>
</evidence>
<dbReference type="AlphaFoldDB" id="A0A9W8CJL5"/>
<gene>
    <name evidence="6" type="ORF">LPJ64_003901</name>
</gene>
<dbReference type="PROSITE" id="PS50304">
    <property type="entry name" value="TUDOR"/>
    <property type="match status" value="1"/>
</dbReference>
<organism evidence="6 7">
    <name type="scientific">Coemansia asiatica</name>
    <dbReference type="NCBI Taxonomy" id="1052880"/>
    <lineage>
        <taxon>Eukaryota</taxon>
        <taxon>Fungi</taxon>
        <taxon>Fungi incertae sedis</taxon>
        <taxon>Zoopagomycota</taxon>
        <taxon>Kickxellomycotina</taxon>
        <taxon>Kickxellomycetes</taxon>
        <taxon>Kickxellales</taxon>
        <taxon>Kickxellaceae</taxon>
        <taxon>Coemansia</taxon>
    </lineage>
</organism>
<dbReference type="Pfam" id="PF06003">
    <property type="entry name" value="SMN_Tudor"/>
    <property type="match status" value="1"/>
</dbReference>
<dbReference type="GO" id="GO:0006397">
    <property type="term" value="P:mRNA processing"/>
    <property type="evidence" value="ECO:0007669"/>
    <property type="project" value="InterPro"/>
</dbReference>
<keyword evidence="3" id="KW-0539">Nucleus</keyword>
<dbReference type="SUPFAM" id="SSF63748">
    <property type="entry name" value="Tudor/PWWP/MBT"/>
    <property type="match status" value="1"/>
</dbReference>
<evidence type="ECO:0000256" key="1">
    <source>
        <dbReference type="ARBA" id="ARBA00004408"/>
    </source>
</evidence>
<protein>
    <recommendedName>
        <fullName evidence="5">Tudor domain-containing protein</fullName>
    </recommendedName>
</protein>
<dbReference type="GO" id="GO:0005737">
    <property type="term" value="C:cytoplasm"/>
    <property type="evidence" value="ECO:0007669"/>
    <property type="project" value="InterPro"/>
</dbReference>
<evidence type="ECO:0000259" key="5">
    <source>
        <dbReference type="PROSITE" id="PS50304"/>
    </source>
</evidence>
<dbReference type="Proteomes" id="UP001145021">
    <property type="component" value="Unassembled WGS sequence"/>
</dbReference>
<comment type="subcellular location">
    <subcellularLocation>
        <location evidence="1">Nucleus</location>
        <location evidence="1">Cajal body</location>
    </subcellularLocation>
</comment>
<evidence type="ECO:0000313" key="6">
    <source>
        <dbReference type="EMBL" id="KAJ1644410.1"/>
    </source>
</evidence>
<name>A0A9W8CJL5_9FUNG</name>
<dbReference type="SMART" id="SM00333">
    <property type="entry name" value="TUDOR"/>
    <property type="match status" value="1"/>
</dbReference>
<sequence>MDAAEIEVYATKLAEVELALEADPENIELQTLKTEIEDLLALTSELNEHPSASSATATVADTTKQTFRPTAIHTDAQRKFSETSSAATQPTRNWRIGDQCEARYAADGNYYAARVVAVRGGNVFQVAFVGYGDMQETRAQDMRMLGAQDATTEETKTATAELRKGRADGSTVQRAGKIEKSKKTKNKNSGSAAAAAQQAWLAFAKGSGGSGSSKKLKAKAINDKSIFKSPDTVNGKFGVARHSKK</sequence>
<dbReference type="Gene3D" id="2.30.30.140">
    <property type="match status" value="1"/>
</dbReference>
<dbReference type="InterPro" id="IPR010304">
    <property type="entry name" value="SMN_Tudor"/>
</dbReference>
<evidence type="ECO:0000256" key="3">
    <source>
        <dbReference type="ARBA" id="ARBA00023242"/>
    </source>
</evidence>
<keyword evidence="7" id="KW-1185">Reference proteome</keyword>
<dbReference type="InterPro" id="IPR002999">
    <property type="entry name" value="Tudor"/>
</dbReference>
<dbReference type="GO" id="GO:0015030">
    <property type="term" value="C:Cajal body"/>
    <property type="evidence" value="ECO:0007669"/>
    <property type="project" value="UniProtKB-SubCell"/>
</dbReference>
<dbReference type="EMBL" id="JANBOH010000167">
    <property type="protein sequence ID" value="KAJ1644410.1"/>
    <property type="molecule type" value="Genomic_DNA"/>
</dbReference>
<dbReference type="GO" id="GO:0003723">
    <property type="term" value="F:RNA binding"/>
    <property type="evidence" value="ECO:0007669"/>
    <property type="project" value="InterPro"/>
</dbReference>